<evidence type="ECO:0000313" key="2">
    <source>
        <dbReference type="Proteomes" id="UP000187283"/>
    </source>
</evidence>
<sequence length="176" mass="19817">MIRQTNNISNSSIIPVINIIFSGIDKAHNIEHEFSSNSISSIPESSDILGYLNPDQILEVEKYKDLIEYHGKCDNINILNLKHEKHSKLSDDVSKGPNDLELQISQQILIQIPNIPKLKTQDGNISSPSNSIGLEQLKSLQDHKSKLKSQLDSINSKKLNKKYQENASLKAKEMDE</sequence>
<protein>
    <submittedName>
        <fullName evidence="1">Uncharacterized protein</fullName>
    </submittedName>
</protein>
<accession>A0A1R1XZG2</accession>
<dbReference type="EMBL" id="LSSN01001357">
    <property type="protein sequence ID" value="OMJ19959.1"/>
    <property type="molecule type" value="Genomic_DNA"/>
</dbReference>
<keyword evidence="2" id="KW-1185">Reference proteome</keyword>
<reference evidence="1 2" key="1">
    <citation type="submission" date="2017-01" db="EMBL/GenBank/DDBJ databases">
        <authorList>
            <person name="Mah S.A."/>
            <person name="Swanson W.J."/>
            <person name="Moy G.W."/>
            <person name="Vacquier V.D."/>
        </authorList>
    </citation>
    <scope>NUCLEOTIDE SEQUENCE [LARGE SCALE GENOMIC DNA]</scope>
    <source>
        <strain evidence="1 2">GSMNP</strain>
    </source>
</reference>
<gene>
    <name evidence="1" type="ORF">AYI70_g4405</name>
</gene>
<dbReference type="Proteomes" id="UP000187283">
    <property type="component" value="Unassembled WGS sequence"/>
</dbReference>
<proteinExistence type="predicted"/>
<comment type="caution">
    <text evidence="1">The sequence shown here is derived from an EMBL/GenBank/DDBJ whole genome shotgun (WGS) entry which is preliminary data.</text>
</comment>
<dbReference type="AlphaFoldDB" id="A0A1R1XZG2"/>
<name>A0A1R1XZG2_9FUNG</name>
<organism evidence="1 2">
    <name type="scientific">Smittium culicis</name>
    <dbReference type="NCBI Taxonomy" id="133412"/>
    <lineage>
        <taxon>Eukaryota</taxon>
        <taxon>Fungi</taxon>
        <taxon>Fungi incertae sedis</taxon>
        <taxon>Zoopagomycota</taxon>
        <taxon>Kickxellomycotina</taxon>
        <taxon>Harpellomycetes</taxon>
        <taxon>Harpellales</taxon>
        <taxon>Legeriomycetaceae</taxon>
        <taxon>Smittium</taxon>
    </lineage>
</organism>
<evidence type="ECO:0000313" key="1">
    <source>
        <dbReference type="EMBL" id="OMJ19959.1"/>
    </source>
</evidence>